<evidence type="ECO:0000313" key="1">
    <source>
        <dbReference type="EMBL" id="CDQ10503.1"/>
    </source>
</evidence>
<organism evidence="1">
    <name type="scientific">Acidithiobacillus ferrivorans</name>
    <dbReference type="NCBI Taxonomy" id="160808"/>
    <lineage>
        <taxon>Bacteria</taxon>
        <taxon>Pseudomonadati</taxon>
        <taxon>Pseudomonadota</taxon>
        <taxon>Acidithiobacillia</taxon>
        <taxon>Acidithiobacillales</taxon>
        <taxon>Acidithiobacillaceae</taxon>
        <taxon>Acidithiobacillus</taxon>
    </lineage>
</organism>
<dbReference type="EMBL" id="LT841305">
    <property type="protein sequence ID" value="SMH64533.1"/>
    <property type="molecule type" value="Genomic_DNA"/>
</dbReference>
<dbReference type="EMBL" id="CCCS020000035">
    <property type="protein sequence ID" value="CDQ10503.1"/>
    <property type="molecule type" value="Genomic_DNA"/>
</dbReference>
<reference evidence="1" key="2">
    <citation type="submission" date="2014-07" db="EMBL/GenBank/DDBJ databases">
        <title>Initial genome analysis of the psychrotolerant acidophile Acidithiobacillus ferrivorans CF27: insights into iron and sulfur oxidation pathways and into biofilm formation.</title>
        <authorList>
            <person name="Talla E."/>
            <person name="Hedrich S."/>
            <person name="Mangenot S."/>
            <person name="Ji B."/>
            <person name="Johnson D.B."/>
            <person name="Barbe V."/>
            <person name="Bonnefoy V."/>
        </authorList>
    </citation>
    <scope>NUCLEOTIDE SEQUENCE [LARGE SCALE GENOMIC DNA]</scope>
    <source>
        <strain evidence="1">CF27</strain>
    </source>
</reference>
<keyword evidence="3" id="KW-1185">Reference proteome</keyword>
<gene>
    <name evidence="2" type="ORF">AFERRI_10566</name>
    <name evidence="1" type="ORF">AFERRI_400284</name>
</gene>
<evidence type="ECO:0000313" key="3">
    <source>
        <dbReference type="Proteomes" id="UP000193925"/>
    </source>
</evidence>
<proteinExistence type="predicted"/>
<dbReference type="AlphaFoldDB" id="A0A060UUU1"/>
<reference evidence="1" key="1">
    <citation type="submission" date="2014-03" db="EMBL/GenBank/DDBJ databases">
        <authorList>
            <person name="Genoscope - CEA"/>
        </authorList>
    </citation>
    <scope>NUCLEOTIDE SEQUENCE [LARGE SCALE GENOMIC DNA]</scope>
    <source>
        <strain evidence="1">CF27</strain>
    </source>
</reference>
<dbReference type="Proteomes" id="UP000193925">
    <property type="component" value="Chromosome AFERRI"/>
</dbReference>
<reference evidence="2 3" key="3">
    <citation type="submission" date="2017-03" db="EMBL/GenBank/DDBJ databases">
        <authorList>
            <person name="Regsiter A."/>
            <person name="William W."/>
        </authorList>
    </citation>
    <scope>NUCLEOTIDE SEQUENCE [LARGE SCALE GENOMIC DNA]</scope>
    <source>
        <strain evidence="2">PRJEB5721</strain>
    </source>
</reference>
<sequence>MRQDKEKAAVIPTATVKNAGGFSDRFLGIASNPNNAGFMQFCITNFGLQGTFHITPKVREKALSEWRDDAGDLTARDDQYTNRTTVVTLNEPCTKKDLGKIVQMGRRSPDRYDEDLIESLMTIQTWQQNRADEEECHLPLKFVAFDNNVPAAFASLDIHMRDQPQALATYVLCSVDMIVIDARKPDEGFDLDLSIACAKCVFDVLGQIYRTLPENRTVVTDICAEWDNDEERLFAKHISDAVFNAWEHASADEQIAKKRIVLEKPSTDLMDDSAWLEQCDVCNEGLNF</sequence>
<protein>
    <submittedName>
        <fullName evidence="1">Uncharacterized protein</fullName>
    </submittedName>
</protein>
<dbReference type="RefSeq" id="WP_035193013.1">
    <property type="nucleotide sequence ID" value="NZ_CCCS020000035.1"/>
</dbReference>
<accession>A0A060UUU1</accession>
<name>A0A060UUU1_9PROT</name>
<evidence type="ECO:0000313" key="2">
    <source>
        <dbReference type="EMBL" id="SMH64533.1"/>
    </source>
</evidence>